<evidence type="ECO:0000313" key="1">
    <source>
        <dbReference type="EMBL" id="SUZ76642.1"/>
    </source>
</evidence>
<organism evidence="1">
    <name type="scientific">marine metagenome</name>
    <dbReference type="NCBI Taxonomy" id="408172"/>
    <lineage>
        <taxon>unclassified sequences</taxon>
        <taxon>metagenomes</taxon>
        <taxon>ecological metagenomes</taxon>
    </lineage>
</organism>
<protein>
    <submittedName>
        <fullName evidence="1">Uncharacterized protein</fullName>
    </submittedName>
</protein>
<reference evidence="1" key="1">
    <citation type="submission" date="2018-05" db="EMBL/GenBank/DDBJ databases">
        <authorList>
            <person name="Lanie J.A."/>
            <person name="Ng W.-L."/>
            <person name="Kazmierczak K.M."/>
            <person name="Andrzejewski T.M."/>
            <person name="Davidsen T.M."/>
            <person name="Wayne K.J."/>
            <person name="Tettelin H."/>
            <person name="Glass J.I."/>
            <person name="Rusch D."/>
            <person name="Podicherti R."/>
            <person name="Tsui H.-C.T."/>
            <person name="Winkler M.E."/>
        </authorList>
    </citation>
    <scope>NUCLEOTIDE SEQUENCE</scope>
</reference>
<dbReference type="AlphaFoldDB" id="A0A381QBE0"/>
<name>A0A381QBE0_9ZZZZ</name>
<proteinExistence type="predicted"/>
<sequence>MPYKKDLMTENIVGIDNREFPNVDIIGNLEDIKLWKTLSNDEFDCITSFGVLHWLGKRPEVWLK</sequence>
<gene>
    <name evidence="1" type="ORF">METZ01_LOCUS29496</name>
</gene>
<feature type="non-terminal residue" evidence="1">
    <location>
        <position position="64"/>
    </location>
</feature>
<accession>A0A381QBE0</accession>
<dbReference type="EMBL" id="UINC01001285">
    <property type="protein sequence ID" value="SUZ76642.1"/>
    <property type="molecule type" value="Genomic_DNA"/>
</dbReference>